<evidence type="ECO:0000259" key="7">
    <source>
        <dbReference type="Pfam" id="PF01709"/>
    </source>
</evidence>
<dbReference type="GeneID" id="97532122"/>
<dbReference type="NCBIfam" id="NF009044">
    <property type="entry name" value="PRK12378.1"/>
    <property type="match status" value="1"/>
</dbReference>
<protein>
    <recommendedName>
        <fullName evidence="6">Probable transcriptional regulatory protein V3M73_06805</fullName>
    </recommendedName>
</protein>
<evidence type="ECO:0000313" key="10">
    <source>
        <dbReference type="Proteomes" id="UP001555100"/>
    </source>
</evidence>
<evidence type="ECO:0000259" key="8">
    <source>
        <dbReference type="Pfam" id="PF20772"/>
    </source>
</evidence>
<dbReference type="PANTHER" id="PTHR12532:SF6">
    <property type="entry name" value="TRANSCRIPTIONAL REGULATORY PROTEIN YEBC-RELATED"/>
    <property type="match status" value="1"/>
</dbReference>
<evidence type="ECO:0000256" key="1">
    <source>
        <dbReference type="ARBA" id="ARBA00008724"/>
    </source>
</evidence>
<evidence type="ECO:0000256" key="4">
    <source>
        <dbReference type="ARBA" id="ARBA00023125"/>
    </source>
</evidence>
<evidence type="ECO:0000256" key="6">
    <source>
        <dbReference type="HAMAP-Rule" id="MF_00693"/>
    </source>
</evidence>
<dbReference type="Gene3D" id="1.10.10.200">
    <property type="match status" value="1"/>
</dbReference>
<keyword evidence="2 6" id="KW-0963">Cytoplasm</keyword>
<evidence type="ECO:0000256" key="2">
    <source>
        <dbReference type="ARBA" id="ARBA00022490"/>
    </source>
</evidence>
<feature type="domain" description="TACO1/YebC-like second and third" evidence="7">
    <location>
        <begin position="83"/>
        <end position="238"/>
    </location>
</feature>
<dbReference type="InterPro" id="IPR029072">
    <property type="entry name" value="YebC-like"/>
</dbReference>
<dbReference type="InterPro" id="IPR017856">
    <property type="entry name" value="Integrase-like_N"/>
</dbReference>
<keyword evidence="3 6" id="KW-0805">Transcription regulation</keyword>
<proteinExistence type="inferred from homology"/>
<evidence type="ECO:0000313" key="9">
    <source>
        <dbReference type="EMBL" id="MEW6954732.1"/>
    </source>
</evidence>
<keyword evidence="5 6" id="KW-0804">Transcription</keyword>
<reference evidence="9 10" key="1">
    <citation type="submission" date="2024-01" db="EMBL/GenBank/DDBJ databases">
        <title>Genomic analysis and antimicrobial resistance profiles of Trueperella pyogenes isolated from domestic and wild animals.</title>
        <authorList>
            <person name="Magossi G."/>
            <person name="Gzyl K.E."/>
            <person name="Holman D.B."/>
            <person name="Amat S."/>
        </authorList>
    </citation>
    <scope>NUCLEOTIDE SEQUENCE [LARGE SCALE GENOMIC DNA]</scope>
    <source>
        <strain evidence="9 10">1494</strain>
    </source>
</reference>
<accession>A0ABV3NBY9</accession>
<dbReference type="GO" id="GO:0003677">
    <property type="term" value="F:DNA binding"/>
    <property type="evidence" value="ECO:0007669"/>
    <property type="project" value="UniProtKB-KW"/>
</dbReference>
<gene>
    <name evidence="9" type="ORF">V3M73_06805</name>
</gene>
<dbReference type="Proteomes" id="UP001555100">
    <property type="component" value="Unassembled WGS sequence"/>
</dbReference>
<evidence type="ECO:0000256" key="3">
    <source>
        <dbReference type="ARBA" id="ARBA00023015"/>
    </source>
</evidence>
<comment type="subcellular location">
    <subcellularLocation>
        <location evidence="6">Cytoplasm</location>
    </subcellularLocation>
</comment>
<dbReference type="Pfam" id="PF01709">
    <property type="entry name" value="Transcrip_reg"/>
    <property type="match status" value="1"/>
</dbReference>
<keyword evidence="10" id="KW-1185">Reference proteome</keyword>
<feature type="domain" description="TACO1/YebC-like N-terminal" evidence="8">
    <location>
        <begin position="5"/>
        <end position="76"/>
    </location>
</feature>
<name>A0ABV3NBY9_9ACTO</name>
<dbReference type="EMBL" id="JBAGNM010000005">
    <property type="protein sequence ID" value="MEW6954732.1"/>
    <property type="molecule type" value="Genomic_DNA"/>
</dbReference>
<dbReference type="RefSeq" id="WP_024964165.1">
    <property type="nucleotide sequence ID" value="NZ_CP007519.1"/>
</dbReference>
<dbReference type="SUPFAM" id="SSF75625">
    <property type="entry name" value="YebC-like"/>
    <property type="match status" value="1"/>
</dbReference>
<comment type="similarity">
    <text evidence="1 6">Belongs to the TACO1 family.</text>
</comment>
<dbReference type="InterPro" id="IPR002876">
    <property type="entry name" value="Transcrip_reg_TACO1-like"/>
</dbReference>
<dbReference type="NCBIfam" id="TIGR01033">
    <property type="entry name" value="YebC/PmpR family DNA-binding transcriptional regulator"/>
    <property type="match status" value="1"/>
</dbReference>
<dbReference type="Gene3D" id="3.30.70.980">
    <property type="match status" value="2"/>
</dbReference>
<dbReference type="InterPro" id="IPR049083">
    <property type="entry name" value="TACO1_YebC_N"/>
</dbReference>
<dbReference type="InterPro" id="IPR048300">
    <property type="entry name" value="TACO1_YebC-like_2nd/3rd_dom"/>
</dbReference>
<keyword evidence="4 6" id="KW-0238">DNA-binding</keyword>
<comment type="caution">
    <text evidence="9">The sequence shown here is derived from an EMBL/GenBank/DDBJ whole genome shotgun (WGS) entry which is preliminary data.</text>
</comment>
<dbReference type="HAMAP" id="MF_00693">
    <property type="entry name" value="Transcrip_reg_TACO1"/>
    <property type="match status" value="1"/>
</dbReference>
<dbReference type="InterPro" id="IPR026564">
    <property type="entry name" value="Transcrip_reg_TACO1-like_dom3"/>
</dbReference>
<evidence type="ECO:0000256" key="5">
    <source>
        <dbReference type="ARBA" id="ARBA00023163"/>
    </source>
</evidence>
<dbReference type="PANTHER" id="PTHR12532">
    <property type="entry name" value="TRANSLATIONAL ACTIVATOR OF CYTOCHROME C OXIDASE 1"/>
    <property type="match status" value="1"/>
</dbReference>
<sequence>MSGHSKWATTKHKKAAIDAKRGKLFARLIKNIEVAARTGGGDPDGNPTLYDAIQKAKKNSVPADNINRAVKRGSGEGGDAVNYESITYEGYGPGGVALLLECLTDNRNRAASDVRVALTRNGGTLADPGSVAYMFSRKGVVEVPTEGNDEDELLMAVLDAGAEEISNYGEIFEILSEPNDVVEVRKALQSAGVDYNSAEVQFVPSMKVAVDLETARKVMKLIDAIDDVDDIQAVYSNVDISPEIAAQLEAEDD</sequence>
<dbReference type="NCBIfam" id="NF001030">
    <property type="entry name" value="PRK00110.1"/>
    <property type="match status" value="1"/>
</dbReference>
<organism evidence="9 10">
    <name type="scientific">Trueperella pyogenes</name>
    <dbReference type="NCBI Taxonomy" id="1661"/>
    <lineage>
        <taxon>Bacteria</taxon>
        <taxon>Bacillati</taxon>
        <taxon>Actinomycetota</taxon>
        <taxon>Actinomycetes</taxon>
        <taxon>Actinomycetales</taxon>
        <taxon>Actinomycetaceae</taxon>
        <taxon>Trueperella</taxon>
    </lineage>
</organism>
<dbReference type="Pfam" id="PF20772">
    <property type="entry name" value="TACO1_YebC_N"/>
    <property type="match status" value="1"/>
</dbReference>